<dbReference type="PANTHER" id="PTHR43301">
    <property type="entry name" value="ARABINAN ENDO-1,5-ALPHA-L-ARABINOSIDASE"/>
    <property type="match status" value="1"/>
</dbReference>
<evidence type="ECO:0000256" key="1">
    <source>
        <dbReference type="ARBA" id="ARBA00004834"/>
    </source>
</evidence>
<dbReference type="Gene3D" id="2.115.10.20">
    <property type="entry name" value="Glycosyl hydrolase domain, family 43"/>
    <property type="match status" value="1"/>
</dbReference>
<gene>
    <name evidence="8" type="ORF">FMM05_09720</name>
</gene>
<feature type="site" description="Important for catalytic activity, responsible for pKa modulation of the active site Glu and correct orientation of both the proton donor and substrate" evidence="5">
    <location>
        <position position="158"/>
    </location>
</feature>
<dbReference type="CDD" id="cd08981">
    <property type="entry name" value="GH43_Bt1873-like"/>
    <property type="match status" value="1"/>
</dbReference>
<evidence type="ECO:0000313" key="9">
    <source>
        <dbReference type="Proteomes" id="UP000320643"/>
    </source>
</evidence>
<dbReference type="RefSeq" id="WP_143373172.1">
    <property type="nucleotide sequence ID" value="NZ_VJVZ01000005.1"/>
</dbReference>
<feature type="chain" id="PRO_5022216841" evidence="7">
    <location>
        <begin position="21"/>
        <end position="332"/>
    </location>
</feature>
<dbReference type="GO" id="GO:0004553">
    <property type="term" value="F:hydrolase activity, hydrolyzing O-glycosyl compounds"/>
    <property type="evidence" value="ECO:0007669"/>
    <property type="project" value="InterPro"/>
</dbReference>
<dbReference type="AlphaFoldDB" id="A0A552V2U3"/>
<reference evidence="8 9" key="1">
    <citation type="submission" date="2019-07" db="EMBL/GenBank/DDBJ databases">
        <title>Flavobacterium sp. nov., isolated from glacier ice.</title>
        <authorList>
            <person name="Liu Q."/>
            <person name="Xin Y.-H."/>
        </authorList>
    </citation>
    <scope>NUCLEOTIDE SEQUENCE [LARGE SCALE GENOMIC DNA]</scope>
    <source>
        <strain evidence="8 9">ZT4R6</strain>
    </source>
</reference>
<evidence type="ECO:0000256" key="7">
    <source>
        <dbReference type="SAM" id="SignalP"/>
    </source>
</evidence>
<evidence type="ECO:0000256" key="4">
    <source>
        <dbReference type="ARBA" id="ARBA00023295"/>
    </source>
</evidence>
<dbReference type="PANTHER" id="PTHR43301:SF3">
    <property type="entry name" value="ARABINAN ENDO-1,5-ALPHA-L-ARABINOSIDASE A-RELATED"/>
    <property type="match status" value="1"/>
</dbReference>
<dbReference type="InterPro" id="IPR050727">
    <property type="entry name" value="GH43_arabinanases"/>
</dbReference>
<dbReference type="InterPro" id="IPR006710">
    <property type="entry name" value="Glyco_hydro_43"/>
</dbReference>
<dbReference type="EMBL" id="VJVZ01000005">
    <property type="protein sequence ID" value="TRW24768.1"/>
    <property type="molecule type" value="Genomic_DNA"/>
</dbReference>
<dbReference type="Proteomes" id="UP000320643">
    <property type="component" value="Unassembled WGS sequence"/>
</dbReference>
<organism evidence="8 9">
    <name type="scientific">Flavobacterium zepuense</name>
    <dbReference type="NCBI Taxonomy" id="2593302"/>
    <lineage>
        <taxon>Bacteria</taxon>
        <taxon>Pseudomonadati</taxon>
        <taxon>Bacteroidota</taxon>
        <taxon>Flavobacteriia</taxon>
        <taxon>Flavobacteriales</taxon>
        <taxon>Flavobacteriaceae</taxon>
        <taxon>Flavobacterium</taxon>
    </lineage>
</organism>
<dbReference type="OrthoDB" id="9763933at2"/>
<name>A0A552V2U3_9FLAO</name>
<comment type="similarity">
    <text evidence="2 6">Belongs to the glycosyl hydrolase 43 family.</text>
</comment>
<dbReference type="SUPFAM" id="SSF75005">
    <property type="entry name" value="Arabinanase/levansucrase/invertase"/>
    <property type="match status" value="1"/>
</dbReference>
<evidence type="ECO:0000256" key="2">
    <source>
        <dbReference type="ARBA" id="ARBA00009865"/>
    </source>
</evidence>
<protein>
    <submittedName>
        <fullName evidence="8">Family 43 glycosylhydrolase</fullName>
    </submittedName>
</protein>
<sequence length="332" mass="37399">MKNSLVTLSALLLFSFTVTAQKKAREIKKDVPLDSIVLSDPFILADANTKMYYMTGTGGRLWKSKNLKLWEGPYDVAKTDDASWMGPKPMIWAAEIHNYKNKYYYFATFTNKAVIIDTVNGNAVERRASHVLVSDNPDGPFVPMKDAAYLPANKPTLDGTFWIDKDGKPYMIYCYEWLQAVDGTIEKIELKPDLSGTTGEGKLLFKASDSPWSREKDKNSKDVPNRVTDGPYLFKTGTGRLGMIWTSWVYDVYTQGVAYSQSGTLDGPWIQEKEPITPPNYGHGMLFKTLDGKLLMALHSHKDIKGKYHRIPHFFEVDITGDKLVVGKAFVP</sequence>
<keyword evidence="4 6" id="KW-0326">Glycosidase</keyword>
<keyword evidence="7" id="KW-0732">Signal</keyword>
<dbReference type="GO" id="GO:0005975">
    <property type="term" value="P:carbohydrate metabolic process"/>
    <property type="evidence" value="ECO:0007669"/>
    <property type="project" value="InterPro"/>
</dbReference>
<accession>A0A552V2U3</accession>
<proteinExistence type="inferred from homology"/>
<evidence type="ECO:0000256" key="5">
    <source>
        <dbReference type="PIRSR" id="PIRSR606710-2"/>
    </source>
</evidence>
<evidence type="ECO:0000256" key="3">
    <source>
        <dbReference type="ARBA" id="ARBA00022801"/>
    </source>
</evidence>
<keyword evidence="9" id="KW-1185">Reference proteome</keyword>
<dbReference type="Pfam" id="PF04616">
    <property type="entry name" value="Glyco_hydro_43"/>
    <property type="match status" value="1"/>
</dbReference>
<comment type="pathway">
    <text evidence="1">Glycan metabolism; L-arabinan degradation.</text>
</comment>
<feature type="signal peptide" evidence="7">
    <location>
        <begin position="1"/>
        <end position="20"/>
    </location>
</feature>
<evidence type="ECO:0000313" key="8">
    <source>
        <dbReference type="EMBL" id="TRW24768.1"/>
    </source>
</evidence>
<evidence type="ECO:0000256" key="6">
    <source>
        <dbReference type="RuleBase" id="RU361187"/>
    </source>
</evidence>
<keyword evidence="3 6" id="KW-0378">Hydrolase</keyword>
<comment type="caution">
    <text evidence="8">The sequence shown here is derived from an EMBL/GenBank/DDBJ whole genome shotgun (WGS) entry which is preliminary data.</text>
</comment>
<dbReference type="InterPro" id="IPR023296">
    <property type="entry name" value="Glyco_hydro_beta-prop_sf"/>
</dbReference>